<dbReference type="InterPro" id="IPR018530">
    <property type="entry name" value="SiaC"/>
</dbReference>
<dbReference type="Proteomes" id="UP000242999">
    <property type="component" value="Unassembled WGS sequence"/>
</dbReference>
<proteinExistence type="predicted"/>
<gene>
    <name evidence="2" type="ORF">SAMN05421831_10252</name>
</gene>
<protein>
    <recommendedName>
        <fullName evidence="1">SiaC family regulatory phosphoprotein domain-containing protein</fullName>
    </recommendedName>
</protein>
<dbReference type="OrthoDB" id="5297629at2"/>
<evidence type="ECO:0000259" key="1">
    <source>
        <dbReference type="Pfam" id="PF09345"/>
    </source>
</evidence>
<keyword evidence="3" id="KW-1185">Reference proteome</keyword>
<accession>A0A1H6QSR7</accession>
<feature type="domain" description="SiaC family regulatory phosphoprotein" evidence="1">
    <location>
        <begin position="6"/>
        <end position="124"/>
    </location>
</feature>
<organism evidence="2 3">
    <name type="scientific">Allopseudospirillum japonicum</name>
    <dbReference type="NCBI Taxonomy" id="64971"/>
    <lineage>
        <taxon>Bacteria</taxon>
        <taxon>Pseudomonadati</taxon>
        <taxon>Pseudomonadota</taxon>
        <taxon>Gammaproteobacteria</taxon>
        <taxon>Oceanospirillales</taxon>
        <taxon>Oceanospirillaceae</taxon>
        <taxon>Allopseudospirillum</taxon>
    </lineage>
</organism>
<dbReference type="EMBL" id="FNYH01000002">
    <property type="protein sequence ID" value="SEI45086.1"/>
    <property type="molecule type" value="Genomic_DNA"/>
</dbReference>
<reference evidence="3" key="1">
    <citation type="submission" date="2016-10" db="EMBL/GenBank/DDBJ databases">
        <authorList>
            <person name="Varghese N."/>
            <person name="Submissions S."/>
        </authorList>
    </citation>
    <scope>NUCLEOTIDE SEQUENCE [LARGE SCALE GENOMIC DNA]</scope>
    <source>
        <strain evidence="3">DSM 7165</strain>
    </source>
</reference>
<name>A0A1H6QSR7_9GAMM</name>
<dbReference type="STRING" id="64971.SAMN05421831_10252"/>
<sequence>MQHLYIQATEATPLIDLNPNTPDALRIEGESYPENTFEFYHPILQWISELIYHRPASITLQLRLFYLNTGSIKCFMDILEMLDEAHHQGVPVQVEWLYDEDNERALELGEDFAEDLDLAFHLVAQA</sequence>
<evidence type="ECO:0000313" key="2">
    <source>
        <dbReference type="EMBL" id="SEI45086.1"/>
    </source>
</evidence>
<dbReference type="AlphaFoldDB" id="A0A1H6QSR7"/>
<dbReference type="Pfam" id="PF09345">
    <property type="entry name" value="SiaC"/>
    <property type="match status" value="1"/>
</dbReference>
<dbReference type="RefSeq" id="WP_093308403.1">
    <property type="nucleotide sequence ID" value="NZ_FNYH01000002.1"/>
</dbReference>
<evidence type="ECO:0000313" key="3">
    <source>
        <dbReference type="Proteomes" id="UP000242999"/>
    </source>
</evidence>